<evidence type="ECO:0000259" key="2">
    <source>
        <dbReference type="Pfam" id="PF00888"/>
    </source>
</evidence>
<dbReference type="FunFam" id="1.20.1310.10:FF:000001">
    <property type="entry name" value="Cullin 3"/>
    <property type="match status" value="1"/>
</dbReference>
<dbReference type="InterPro" id="IPR016159">
    <property type="entry name" value="Cullin_repeat-like_dom_sf"/>
</dbReference>
<keyword evidence="4" id="KW-1185">Reference proteome</keyword>
<comment type="caution">
    <text evidence="3">The sequence shown here is derived from an EMBL/GenBank/DDBJ whole genome shotgun (WGS) entry which is preliminary data.</text>
</comment>
<dbReference type="SUPFAM" id="SSF74788">
    <property type="entry name" value="Cullin repeat-like"/>
    <property type="match status" value="1"/>
</dbReference>
<dbReference type="Pfam" id="PF00888">
    <property type="entry name" value="Cullin"/>
    <property type="match status" value="1"/>
</dbReference>
<proteinExistence type="inferred from homology"/>
<evidence type="ECO:0000313" key="3">
    <source>
        <dbReference type="EMBL" id="KAE8677619.1"/>
    </source>
</evidence>
<dbReference type="InterPro" id="IPR045093">
    <property type="entry name" value="Cullin"/>
</dbReference>
<dbReference type="Gene3D" id="1.20.1310.10">
    <property type="entry name" value="Cullin Repeats"/>
    <property type="match status" value="1"/>
</dbReference>
<organism evidence="3 4">
    <name type="scientific">Hibiscus syriacus</name>
    <name type="common">Rose of Sharon</name>
    <dbReference type="NCBI Taxonomy" id="106335"/>
    <lineage>
        <taxon>Eukaryota</taxon>
        <taxon>Viridiplantae</taxon>
        <taxon>Streptophyta</taxon>
        <taxon>Embryophyta</taxon>
        <taxon>Tracheophyta</taxon>
        <taxon>Spermatophyta</taxon>
        <taxon>Magnoliopsida</taxon>
        <taxon>eudicotyledons</taxon>
        <taxon>Gunneridae</taxon>
        <taxon>Pentapetalae</taxon>
        <taxon>rosids</taxon>
        <taxon>malvids</taxon>
        <taxon>Malvales</taxon>
        <taxon>Malvaceae</taxon>
        <taxon>Malvoideae</taxon>
        <taxon>Hibiscus</taxon>
    </lineage>
</organism>
<protein>
    <submittedName>
        <fullName evidence="3">Nuclear transcription factor Y subunit B-5</fullName>
    </submittedName>
</protein>
<dbReference type="AlphaFoldDB" id="A0A6A2YHZ5"/>
<gene>
    <name evidence="3" type="ORF">F3Y22_tig00111504pilonHSYRG00028</name>
</gene>
<dbReference type="EMBL" id="VEPZ02001356">
    <property type="protein sequence ID" value="KAE8677619.1"/>
    <property type="molecule type" value="Genomic_DNA"/>
</dbReference>
<accession>A0A6A2YHZ5</accession>
<evidence type="ECO:0000313" key="4">
    <source>
        <dbReference type="Proteomes" id="UP000436088"/>
    </source>
</evidence>
<dbReference type="GO" id="GO:0031625">
    <property type="term" value="F:ubiquitin protein ligase binding"/>
    <property type="evidence" value="ECO:0007669"/>
    <property type="project" value="InterPro"/>
</dbReference>
<evidence type="ECO:0000256" key="1">
    <source>
        <dbReference type="ARBA" id="ARBA00006019"/>
    </source>
</evidence>
<comment type="similarity">
    <text evidence="1">Belongs to the cullin family.</text>
</comment>
<reference evidence="3" key="1">
    <citation type="submission" date="2019-09" db="EMBL/GenBank/DDBJ databases">
        <title>Draft genome information of white flower Hibiscus syriacus.</title>
        <authorList>
            <person name="Kim Y.-M."/>
        </authorList>
    </citation>
    <scope>NUCLEOTIDE SEQUENCE [LARGE SCALE GENOMIC DNA]</scope>
    <source>
        <strain evidence="3">YM2019G1</strain>
    </source>
</reference>
<dbReference type="InterPro" id="IPR001373">
    <property type="entry name" value="Cullin_N"/>
</dbReference>
<sequence length="200" mass="23035">MCEPNPTGGMCEVLYEKHNDVFKDYINSQVLPSLQGKEDEALYFVPKMKLPNLQESALLTFYNLVFGEFNNQIRGAVLSLIDREREGEGIDQDLVKYIVSIYVDVGQGSMKYYERGFEEAMFEATAAFYSTKAPSWIKNESYNDYMLKLESCLKHERDTVSCYLQNTDQKKLLEIAEFELISVYETEMKEKKQADESLGG</sequence>
<feature type="domain" description="Cullin N-terminal" evidence="2">
    <location>
        <begin position="44"/>
        <end position="192"/>
    </location>
</feature>
<name>A0A6A2YHZ5_HIBSY</name>
<dbReference type="PANTHER" id="PTHR11932">
    <property type="entry name" value="CULLIN"/>
    <property type="match status" value="1"/>
</dbReference>
<dbReference type="GO" id="GO:0006511">
    <property type="term" value="P:ubiquitin-dependent protein catabolic process"/>
    <property type="evidence" value="ECO:0007669"/>
    <property type="project" value="InterPro"/>
</dbReference>
<dbReference type="Proteomes" id="UP000436088">
    <property type="component" value="Unassembled WGS sequence"/>
</dbReference>